<dbReference type="Proteomes" id="UP000006447">
    <property type="component" value="Unassembled WGS sequence"/>
</dbReference>
<evidence type="ECO:0000313" key="2">
    <source>
        <dbReference type="Proteomes" id="UP000006447"/>
    </source>
</evidence>
<dbReference type="EMBL" id="AJJH01000007">
    <property type="protein sequence ID" value="EID81875.1"/>
    <property type="molecule type" value="Genomic_DNA"/>
</dbReference>
<name>I0WZQ9_RHOOP</name>
<protein>
    <submittedName>
        <fullName evidence="1">Uncharacterized protein</fullName>
    </submittedName>
</protein>
<evidence type="ECO:0000313" key="1">
    <source>
        <dbReference type="EMBL" id="EID81875.1"/>
    </source>
</evidence>
<dbReference type="AlphaFoldDB" id="I0WZQ9"/>
<sequence>MGFSADPSGAAALVAAGNAPLDVCEVVGSELVEQPAIATATPTASTAARVAFGVRHRRPPAVRLGTFSAGKFLIAGITASAAEFDTAPMSGTSWADLLVHPNPDARPLLRLHRNNLPRENTLLHLHDGPRGDRMREPH</sequence>
<proteinExistence type="predicted"/>
<accession>I0WZQ9</accession>
<comment type="caution">
    <text evidence="1">The sequence shown here is derived from an EMBL/GenBank/DDBJ whole genome shotgun (WGS) entry which is preliminary data.</text>
</comment>
<organism evidence="1 2">
    <name type="scientific">Rhodococcus opacus RKJ300 = JCM 13270</name>
    <dbReference type="NCBI Taxonomy" id="1165867"/>
    <lineage>
        <taxon>Bacteria</taxon>
        <taxon>Bacillati</taxon>
        <taxon>Actinomycetota</taxon>
        <taxon>Actinomycetes</taxon>
        <taxon>Mycobacteriales</taxon>
        <taxon>Nocardiaceae</taxon>
        <taxon>Rhodococcus</taxon>
    </lineage>
</organism>
<gene>
    <name evidence="1" type="ORF">W59_01089</name>
</gene>
<reference evidence="1 2" key="1">
    <citation type="journal article" date="2012" name="J. Bacteriol.">
        <title>Draft genome sequence of the nitrophenol-degrading actinomycete Rhodococcus imtechensis RKJ300.</title>
        <authorList>
            <person name="Vikram S."/>
            <person name="Kumar S."/>
            <person name="Subramanian S."/>
            <person name="Raghava G.P."/>
        </authorList>
    </citation>
    <scope>NUCLEOTIDE SEQUENCE [LARGE SCALE GENOMIC DNA]</scope>
    <source>
        <strain evidence="1 2">RKJ300</strain>
    </source>
</reference>